<gene>
    <name evidence="1" type="ORF">N6H18_02865</name>
</gene>
<dbReference type="RefSeq" id="WP_262310329.1">
    <property type="nucleotide sequence ID" value="NZ_CP106679.1"/>
</dbReference>
<organism evidence="1 2">
    <name type="scientific">Reichenbachiella agarivorans</name>
    <dbReference type="NCBI Taxonomy" id="2979464"/>
    <lineage>
        <taxon>Bacteria</taxon>
        <taxon>Pseudomonadati</taxon>
        <taxon>Bacteroidota</taxon>
        <taxon>Cytophagia</taxon>
        <taxon>Cytophagales</taxon>
        <taxon>Reichenbachiellaceae</taxon>
        <taxon>Reichenbachiella</taxon>
    </lineage>
</organism>
<reference evidence="1" key="1">
    <citation type="submission" date="2022-09" db="EMBL/GenBank/DDBJ databases">
        <title>Comparative genomics and taxonomic characterization of three novel marine species of genus Reichenbachiella exhibiting antioxidant and polysaccharide degradation activities.</title>
        <authorList>
            <person name="Muhammad N."/>
            <person name="Lee Y.-J."/>
            <person name="Ko J."/>
            <person name="Kim S.-G."/>
        </authorList>
    </citation>
    <scope>NUCLEOTIDE SEQUENCE</scope>
    <source>
        <strain evidence="1">BKB1-1</strain>
    </source>
</reference>
<accession>A0ABY6CQW1</accession>
<proteinExistence type="predicted"/>
<sequence>MKNWSFTVLLLVFVHVVCQGQYKVVRTVEWKDLDQLELDGKGAIYVTKQNGNLAKFTSTGDLLLEYSPTINDQVHQLVVNNQFKVYLFYQDFQRAVILNRYLSDPVQYSFADYGLGFVSDIAPDLQQNIWVLDISEFSLKLFDPRRNLVVETKSMSKVLKQKSNNVQRLINHQNRTYWIDQSAGVFVFDNLGNYLFKLDVLPGFDYGFYKDEIYSLQGDKIVFVNLYTGIERVRNVPEGLSGKIRVHEDRLYLIQPNGFQIYQYLSPEN</sequence>
<dbReference type="EMBL" id="CP106679">
    <property type="protein sequence ID" value="UXP32897.1"/>
    <property type="molecule type" value="Genomic_DNA"/>
</dbReference>
<keyword evidence="2" id="KW-1185">Reference proteome</keyword>
<dbReference type="Proteomes" id="UP001065174">
    <property type="component" value="Chromosome"/>
</dbReference>
<dbReference type="Gene3D" id="2.120.10.30">
    <property type="entry name" value="TolB, C-terminal domain"/>
    <property type="match status" value="1"/>
</dbReference>
<evidence type="ECO:0000313" key="2">
    <source>
        <dbReference type="Proteomes" id="UP001065174"/>
    </source>
</evidence>
<dbReference type="SUPFAM" id="SSF63829">
    <property type="entry name" value="Calcium-dependent phosphotriesterase"/>
    <property type="match status" value="1"/>
</dbReference>
<name>A0ABY6CQW1_9BACT</name>
<dbReference type="InterPro" id="IPR011042">
    <property type="entry name" value="6-blade_b-propeller_TolB-like"/>
</dbReference>
<protein>
    <submittedName>
        <fullName evidence="1">Uncharacterized protein</fullName>
    </submittedName>
</protein>
<evidence type="ECO:0000313" key="1">
    <source>
        <dbReference type="EMBL" id="UXP32897.1"/>
    </source>
</evidence>